<keyword evidence="1" id="KW-1133">Transmembrane helix</keyword>
<evidence type="ECO:0000256" key="1">
    <source>
        <dbReference type="SAM" id="Phobius"/>
    </source>
</evidence>
<feature type="transmembrane region" description="Helical" evidence="1">
    <location>
        <begin position="90"/>
        <end position="111"/>
    </location>
</feature>
<gene>
    <name evidence="2" type="ORF">AYC66_01930</name>
</gene>
<proteinExistence type="predicted"/>
<evidence type="ECO:0000313" key="2">
    <source>
        <dbReference type="EMBL" id="AQX49510.1"/>
    </source>
</evidence>
<name>A0A494GBM1_9FLAO</name>
<dbReference type="Proteomes" id="UP000189738">
    <property type="component" value="Chromosome"/>
</dbReference>
<reference evidence="2 3" key="1">
    <citation type="submission" date="2016-02" db="EMBL/GenBank/DDBJ databases">
        <authorList>
            <person name="Nicholson A.C."/>
            <person name="Humrighouse B.W."/>
            <person name="Loparev V."/>
            <person name="Emery B."/>
            <person name="Graziano J."/>
            <person name="McQuiston J.R."/>
        </authorList>
    </citation>
    <scope>NUCLEOTIDE SEQUENCE [LARGE SCALE GENOMIC DNA]</scope>
    <source>
        <strain evidence="2 3">E6809</strain>
    </source>
</reference>
<protein>
    <submittedName>
        <fullName evidence="2">Uncharacterized protein</fullName>
    </submittedName>
</protein>
<dbReference type="AlphaFoldDB" id="A0A494GBM1"/>
<sequence length="112" mass="12613">MKKNCHIVNHKPSSCPFCKGRIVTITYGSVPPEIVQEAIEGKIILGGRFVSPDKSPEWACIDCGTRFLEDHTKSSKVKTVHPLQRFYRSVLKIIGALVITCIIISIIRRFFV</sequence>
<dbReference type="EMBL" id="CP014339">
    <property type="protein sequence ID" value="AQX49510.1"/>
    <property type="molecule type" value="Genomic_DNA"/>
</dbReference>
<evidence type="ECO:0000313" key="3">
    <source>
        <dbReference type="Proteomes" id="UP000189738"/>
    </source>
</evidence>
<accession>A0A494GBM1</accession>
<keyword evidence="1" id="KW-0472">Membrane</keyword>
<keyword evidence="1" id="KW-0812">Transmembrane</keyword>
<organism evidence="2 3">
    <name type="scientific">Elizabethkingia anophelis</name>
    <dbReference type="NCBI Taxonomy" id="1117645"/>
    <lineage>
        <taxon>Bacteria</taxon>
        <taxon>Pseudomonadati</taxon>
        <taxon>Bacteroidota</taxon>
        <taxon>Flavobacteriia</taxon>
        <taxon>Flavobacteriales</taxon>
        <taxon>Weeksellaceae</taxon>
        <taxon>Elizabethkingia</taxon>
    </lineage>
</organism>